<evidence type="ECO:0000256" key="4">
    <source>
        <dbReference type="ARBA" id="ARBA00022692"/>
    </source>
</evidence>
<dbReference type="SUPFAM" id="SSF49452">
    <property type="entry name" value="Starch-binding domain-like"/>
    <property type="match status" value="1"/>
</dbReference>
<evidence type="ECO:0000256" key="6">
    <source>
        <dbReference type="ARBA" id="ARBA00023136"/>
    </source>
</evidence>
<dbReference type="Gene3D" id="2.40.170.20">
    <property type="entry name" value="TonB-dependent receptor, beta-barrel domain"/>
    <property type="match status" value="1"/>
</dbReference>
<keyword evidence="3" id="KW-1134">Transmembrane beta strand</keyword>
<comment type="subcellular location">
    <subcellularLocation>
        <location evidence="1">Cell outer membrane</location>
        <topology evidence="1">Multi-pass membrane protein</topology>
    </subcellularLocation>
</comment>
<dbReference type="InterPro" id="IPR013784">
    <property type="entry name" value="Carb-bd-like_fold"/>
</dbReference>
<dbReference type="Pfam" id="PF13620">
    <property type="entry name" value="CarboxypepD_reg"/>
    <property type="match status" value="1"/>
</dbReference>
<gene>
    <name evidence="10" type="ORF">D0Y96_01755</name>
</gene>
<keyword evidence="5" id="KW-0732">Signal</keyword>
<evidence type="ECO:0000256" key="2">
    <source>
        <dbReference type="ARBA" id="ARBA00022448"/>
    </source>
</evidence>
<keyword evidence="6 8" id="KW-0472">Membrane</keyword>
<feature type="domain" description="TonB-dependent transporter Oar-like beta-barrel" evidence="9">
    <location>
        <begin position="304"/>
        <end position="1219"/>
    </location>
</feature>
<protein>
    <submittedName>
        <fullName evidence="10">TonB-dependent receptor</fullName>
    </submittedName>
</protein>
<evidence type="ECO:0000256" key="1">
    <source>
        <dbReference type="ARBA" id="ARBA00004571"/>
    </source>
</evidence>
<dbReference type="Pfam" id="PF25183">
    <property type="entry name" value="OMP_b-brl_4"/>
    <property type="match status" value="1"/>
</dbReference>
<dbReference type="InterPro" id="IPR039426">
    <property type="entry name" value="TonB-dep_rcpt-like"/>
</dbReference>
<proteinExistence type="predicted"/>
<dbReference type="OrthoDB" id="97893at2"/>
<name>A0A372ITN9_9BACT</name>
<keyword evidence="10" id="KW-0675">Receptor</keyword>
<keyword evidence="11" id="KW-1185">Reference proteome</keyword>
<dbReference type="SUPFAM" id="SSF56935">
    <property type="entry name" value="Porins"/>
    <property type="match status" value="1"/>
</dbReference>
<evidence type="ECO:0000256" key="8">
    <source>
        <dbReference type="SAM" id="Phobius"/>
    </source>
</evidence>
<dbReference type="EMBL" id="QVQT01000001">
    <property type="protein sequence ID" value="RFU18320.1"/>
    <property type="molecule type" value="Genomic_DNA"/>
</dbReference>
<keyword evidence="2" id="KW-0813">Transport</keyword>
<dbReference type="GO" id="GO:0009279">
    <property type="term" value="C:cell outer membrane"/>
    <property type="evidence" value="ECO:0007669"/>
    <property type="project" value="UniProtKB-SubCell"/>
</dbReference>
<dbReference type="InterPro" id="IPR057601">
    <property type="entry name" value="Oar-like_b-barrel"/>
</dbReference>
<dbReference type="GO" id="GO:0044718">
    <property type="term" value="P:siderophore transmembrane transport"/>
    <property type="evidence" value="ECO:0007669"/>
    <property type="project" value="TreeGrafter"/>
</dbReference>
<evidence type="ECO:0000259" key="9">
    <source>
        <dbReference type="Pfam" id="PF25183"/>
    </source>
</evidence>
<keyword evidence="8" id="KW-1133">Transmembrane helix</keyword>
<evidence type="ECO:0000256" key="7">
    <source>
        <dbReference type="ARBA" id="ARBA00023237"/>
    </source>
</evidence>
<accession>A0A372ITN9</accession>
<evidence type="ECO:0000256" key="5">
    <source>
        <dbReference type="ARBA" id="ARBA00022729"/>
    </source>
</evidence>
<dbReference type="Proteomes" id="UP000264702">
    <property type="component" value="Unassembled WGS sequence"/>
</dbReference>
<evidence type="ECO:0000313" key="11">
    <source>
        <dbReference type="Proteomes" id="UP000264702"/>
    </source>
</evidence>
<dbReference type="AlphaFoldDB" id="A0A372ITN9"/>
<dbReference type="InterPro" id="IPR036942">
    <property type="entry name" value="Beta-barrel_TonB_sf"/>
</dbReference>
<keyword evidence="4 8" id="KW-0812">Transmembrane</keyword>
<dbReference type="PANTHER" id="PTHR30069">
    <property type="entry name" value="TONB-DEPENDENT OUTER MEMBRANE RECEPTOR"/>
    <property type="match status" value="1"/>
</dbReference>
<keyword evidence="7" id="KW-0998">Cell outer membrane</keyword>
<comment type="caution">
    <text evidence="10">The sequence shown here is derived from an EMBL/GenBank/DDBJ whole genome shotgun (WGS) entry which is preliminary data.</text>
</comment>
<sequence length="1267" mass="136215">MRENCRLLPPGETGQRLAPGPWTFVFRFTWRPIVKYVFSSSARTRQSAVSWTLLPTLVLALLLISLGAHAQLTTGSLSGTVQDQSGAVIPNAQVTLLNDASHDRRQSTSNSAGYFTFAGVQPGSYTITIQAKGFENWSQTGVTMNPGDIRQVPNIQMAVGSAGQTVQVQATASQILPIDSGERSAVLSSQDIQKLSIESRNISELLKILPGVTSVANGTSNGLGFDFSNSGSTGSTIGVGLSANGAPYRGGTSYTLDGANIIDPGCNCWSIAVVNPDMTDEVKVQTSNFGADSPNGPVIVNAISKAGGATFHGQAYLYARNNVLNANTWLNNRQGAARQTAAYYYPGGNIGGPVRIPGTDFNKNDKLLFWGGYEYYSQNLPAVTPLESYVPSAGMRAGNFTSSGDGNGALCPGGFNSTATNTWCDDLTGSYAPDGTKITGGMISQQYLDPGAASIMKMFPTANANPETTPGGFNYFEPINTQHNGYVYRVRVDYNLDQNNKLFVTYQEGDDTNTTPAHLYYNPANAVLYQGGLINNPTTSRVLTGNFLHVFSPTLTNEFVAAWGYVNSPNKPTNLSAAYKSTLGYPYETIFNSASSLAPSINSAGPQTFPDLSQADYWEPNGTYPLRKENPSFSDNITKVYRNHTFKFGAFTELAGNFQGTAANVNGSLYFSGKNGPLPDMNNPKVNIGSYNPVANLVMGIANNGTGGSGFQQASSEPYTDMAYRTTSAYVMDTWQVKPRFTLNLGIRWDHIGRWYDRQGTGLAVWLPGQYSFDLGTGKAYPGISWHAINPGIPVGGSPDNIAFTSPRFGFSYDVQGNGNVVVRGGWGEYRWNDQYNDYAGALNTAQEVSTYNSPVGDAITLSEINALGVSGAGSKLGSLPSSVQAADANDHRMPLTYAWNLTVDKQLPWRSLFEIAYVGNSTHQLLMGGQSGGSDIGGSGFSNMNKIPLGGLFQQDPVTGAAAPANPDNTSSYNIIDYYPYYAGYGSNSITVNEHVGYSNYNGLQLAWLKQVGHLSFNLNYTWSKALGIVNSTVDAFSVHGNYGVLNIDRPQVVNTSYAYAFGDVYHGNRFAGGAINHWTISGITTWQSGGNLQAEYTQNLGMTLNYVDAKGTITGPLTSNSYFGTNAQSILPVLTCNPRSGLASHQLANLSCFSAPQIGQQGVRQISPYLSGPSYTNTDLTVFKTFGITDRQKMEFRASAFNAFNHPLYGFSTNNDITLNYTTPDGHTFTPNLSALQLAQGETWGTEDTKAGNARIMELSLKYSF</sequence>
<dbReference type="PANTHER" id="PTHR30069:SF29">
    <property type="entry name" value="HEMOGLOBIN AND HEMOGLOBIN-HAPTOGLOBIN-BINDING PROTEIN 1-RELATED"/>
    <property type="match status" value="1"/>
</dbReference>
<dbReference type="GO" id="GO:0015344">
    <property type="term" value="F:siderophore uptake transmembrane transporter activity"/>
    <property type="evidence" value="ECO:0007669"/>
    <property type="project" value="TreeGrafter"/>
</dbReference>
<feature type="transmembrane region" description="Helical" evidence="8">
    <location>
        <begin position="48"/>
        <end position="68"/>
    </location>
</feature>
<evidence type="ECO:0000256" key="3">
    <source>
        <dbReference type="ARBA" id="ARBA00022452"/>
    </source>
</evidence>
<evidence type="ECO:0000313" key="10">
    <source>
        <dbReference type="EMBL" id="RFU18320.1"/>
    </source>
</evidence>
<dbReference type="Gene3D" id="2.60.40.1120">
    <property type="entry name" value="Carboxypeptidase-like, regulatory domain"/>
    <property type="match status" value="1"/>
</dbReference>
<organism evidence="10 11">
    <name type="scientific">Paracidobacterium acidisoli</name>
    <dbReference type="NCBI Taxonomy" id="2303751"/>
    <lineage>
        <taxon>Bacteria</taxon>
        <taxon>Pseudomonadati</taxon>
        <taxon>Acidobacteriota</taxon>
        <taxon>Terriglobia</taxon>
        <taxon>Terriglobales</taxon>
        <taxon>Acidobacteriaceae</taxon>
        <taxon>Paracidobacterium</taxon>
    </lineage>
</organism>
<dbReference type="GO" id="GO:0030246">
    <property type="term" value="F:carbohydrate binding"/>
    <property type="evidence" value="ECO:0007669"/>
    <property type="project" value="InterPro"/>
</dbReference>
<reference evidence="10 11" key="1">
    <citation type="submission" date="2018-08" db="EMBL/GenBank/DDBJ databases">
        <title>Acidipila sp. 4G-K13, an acidobacterium isolated from forest soil.</title>
        <authorList>
            <person name="Gao Z.-H."/>
            <person name="Qiu L.-H."/>
        </authorList>
    </citation>
    <scope>NUCLEOTIDE SEQUENCE [LARGE SCALE GENOMIC DNA]</scope>
    <source>
        <strain evidence="10 11">4G-K13</strain>
    </source>
</reference>